<reference evidence="5" key="1">
    <citation type="submission" date="2022-11" db="UniProtKB">
        <authorList>
            <consortium name="WormBaseParasite"/>
        </authorList>
    </citation>
    <scope>IDENTIFICATION</scope>
</reference>
<sequence length="169" mass="19588">MKYLILIIYFVCCNFLVKGNNANLSKANCSDGYIYFEGTHSCYGRDPEIGLTWSTWPKAEQYCEKHGGHLPSIHSIEESEFIVSISISLNFNIWVGLYSVDENYSWKWSDSTPTDYIPWFYGYVYPIDYRVNASCAYVYPEFDQRGSLVNDFCNNEQYFICQIPAAKNS</sequence>
<proteinExistence type="predicted"/>
<dbReference type="SMART" id="SM00034">
    <property type="entry name" value="CLECT"/>
    <property type="match status" value="1"/>
</dbReference>
<dbReference type="PROSITE" id="PS00615">
    <property type="entry name" value="C_TYPE_LECTIN_1"/>
    <property type="match status" value="1"/>
</dbReference>
<evidence type="ECO:0000259" key="3">
    <source>
        <dbReference type="PROSITE" id="PS50041"/>
    </source>
</evidence>
<evidence type="ECO:0000313" key="5">
    <source>
        <dbReference type="WBParaSite" id="PDA_v2.g25909.t1"/>
    </source>
</evidence>
<dbReference type="CDD" id="cd00037">
    <property type="entry name" value="CLECT"/>
    <property type="match status" value="1"/>
</dbReference>
<dbReference type="InterPro" id="IPR016187">
    <property type="entry name" value="CTDL_fold"/>
</dbReference>
<organism evidence="4 5">
    <name type="scientific">Panagrolaimus davidi</name>
    <dbReference type="NCBI Taxonomy" id="227884"/>
    <lineage>
        <taxon>Eukaryota</taxon>
        <taxon>Metazoa</taxon>
        <taxon>Ecdysozoa</taxon>
        <taxon>Nematoda</taxon>
        <taxon>Chromadorea</taxon>
        <taxon>Rhabditida</taxon>
        <taxon>Tylenchina</taxon>
        <taxon>Panagrolaimomorpha</taxon>
        <taxon>Panagrolaimoidea</taxon>
        <taxon>Panagrolaimidae</taxon>
        <taxon>Panagrolaimus</taxon>
    </lineage>
</organism>
<protein>
    <submittedName>
        <fullName evidence="5">C-type lectin domain-containing protein</fullName>
    </submittedName>
</protein>
<dbReference type="PROSITE" id="PS50041">
    <property type="entry name" value="C_TYPE_LECTIN_2"/>
    <property type="match status" value="1"/>
</dbReference>
<dbReference type="AlphaFoldDB" id="A0A914Q4V6"/>
<evidence type="ECO:0000313" key="4">
    <source>
        <dbReference type="Proteomes" id="UP000887578"/>
    </source>
</evidence>
<dbReference type="Gene3D" id="3.10.100.10">
    <property type="entry name" value="Mannose-Binding Protein A, subunit A"/>
    <property type="match status" value="1"/>
</dbReference>
<dbReference type="InterPro" id="IPR016186">
    <property type="entry name" value="C-type_lectin-like/link_sf"/>
</dbReference>
<name>A0A914Q4V6_9BILA</name>
<accession>A0A914Q4V6</accession>
<dbReference type="Proteomes" id="UP000887578">
    <property type="component" value="Unplaced"/>
</dbReference>
<dbReference type="InterPro" id="IPR018378">
    <property type="entry name" value="C-type_lectin_CS"/>
</dbReference>
<keyword evidence="4" id="KW-1185">Reference proteome</keyword>
<keyword evidence="2" id="KW-0732">Signal</keyword>
<evidence type="ECO:0000256" key="2">
    <source>
        <dbReference type="SAM" id="SignalP"/>
    </source>
</evidence>
<feature type="signal peptide" evidence="2">
    <location>
        <begin position="1"/>
        <end position="19"/>
    </location>
</feature>
<feature type="domain" description="C-type lectin" evidence="3">
    <location>
        <begin position="42"/>
        <end position="162"/>
    </location>
</feature>
<evidence type="ECO:0000256" key="1">
    <source>
        <dbReference type="ARBA" id="ARBA00023157"/>
    </source>
</evidence>
<keyword evidence="1" id="KW-1015">Disulfide bond</keyword>
<dbReference type="InterPro" id="IPR001304">
    <property type="entry name" value="C-type_lectin-like"/>
</dbReference>
<dbReference type="WBParaSite" id="PDA_v2.g25909.t1">
    <property type="protein sequence ID" value="PDA_v2.g25909.t1"/>
    <property type="gene ID" value="PDA_v2.g25909"/>
</dbReference>
<dbReference type="Pfam" id="PF00059">
    <property type="entry name" value="Lectin_C"/>
    <property type="match status" value="1"/>
</dbReference>
<feature type="chain" id="PRO_5037180620" evidence="2">
    <location>
        <begin position="20"/>
        <end position="169"/>
    </location>
</feature>
<dbReference type="InterPro" id="IPR050111">
    <property type="entry name" value="C-type_lectin/snaclec_domain"/>
</dbReference>
<dbReference type="SUPFAM" id="SSF56436">
    <property type="entry name" value="C-type lectin-like"/>
    <property type="match status" value="1"/>
</dbReference>
<dbReference type="PANTHER" id="PTHR22803">
    <property type="entry name" value="MANNOSE, PHOSPHOLIPASE, LECTIN RECEPTOR RELATED"/>
    <property type="match status" value="1"/>
</dbReference>